<comment type="caution">
    <text evidence="2">The sequence shown here is derived from an EMBL/GenBank/DDBJ whole genome shotgun (WGS) entry which is preliminary data.</text>
</comment>
<dbReference type="EMBL" id="JASCZI010212593">
    <property type="protein sequence ID" value="MED6199864.1"/>
    <property type="molecule type" value="Genomic_DNA"/>
</dbReference>
<keyword evidence="3" id="KW-1185">Reference proteome</keyword>
<sequence>MARKGKEVAFASTPSRSCTTKISNRGRDEGFPTERFDSQLHHDRWKTMEHRGITHERIIHFPDREPDFMHDRIEKLGWGFMYNVFPPINVIMVREFCNNFSAAHQTHVFLWGRRIPFTEDDIRLFLGIDISLPPPGENDMFLTRVAARKHGELDMDLVYQPSDNRCQNFQGMRSTMYGSKICIARTAIGWANNPKFAAVEYDPASIPGHSFNRFDAGFFFRRRQRWHQCPGEERCRVLDALRTMQSSKHGVVGIINNPLAIKQSGQF</sequence>
<protein>
    <submittedName>
        <fullName evidence="2">Uncharacterized protein</fullName>
    </submittedName>
</protein>
<gene>
    <name evidence="2" type="ORF">PIB30_079846</name>
</gene>
<evidence type="ECO:0000256" key="1">
    <source>
        <dbReference type="SAM" id="MobiDB-lite"/>
    </source>
</evidence>
<name>A0ABU6XP93_9FABA</name>
<reference evidence="2 3" key="1">
    <citation type="journal article" date="2023" name="Plants (Basel)">
        <title>Bridging the Gap: Combining Genomics and Transcriptomics Approaches to Understand Stylosanthes scabra, an Orphan Legume from the Brazilian Caatinga.</title>
        <authorList>
            <person name="Ferreira-Neto J.R.C."/>
            <person name="da Silva M.D."/>
            <person name="Binneck E."/>
            <person name="de Melo N.F."/>
            <person name="da Silva R.H."/>
            <person name="de Melo A.L.T.M."/>
            <person name="Pandolfi V."/>
            <person name="Bustamante F.O."/>
            <person name="Brasileiro-Vidal A.C."/>
            <person name="Benko-Iseppon A.M."/>
        </authorList>
    </citation>
    <scope>NUCLEOTIDE SEQUENCE [LARGE SCALE GENOMIC DNA]</scope>
    <source>
        <tissue evidence="2">Leaves</tissue>
    </source>
</reference>
<organism evidence="2 3">
    <name type="scientific">Stylosanthes scabra</name>
    <dbReference type="NCBI Taxonomy" id="79078"/>
    <lineage>
        <taxon>Eukaryota</taxon>
        <taxon>Viridiplantae</taxon>
        <taxon>Streptophyta</taxon>
        <taxon>Embryophyta</taxon>
        <taxon>Tracheophyta</taxon>
        <taxon>Spermatophyta</taxon>
        <taxon>Magnoliopsida</taxon>
        <taxon>eudicotyledons</taxon>
        <taxon>Gunneridae</taxon>
        <taxon>Pentapetalae</taxon>
        <taxon>rosids</taxon>
        <taxon>fabids</taxon>
        <taxon>Fabales</taxon>
        <taxon>Fabaceae</taxon>
        <taxon>Papilionoideae</taxon>
        <taxon>50 kb inversion clade</taxon>
        <taxon>dalbergioids sensu lato</taxon>
        <taxon>Dalbergieae</taxon>
        <taxon>Pterocarpus clade</taxon>
        <taxon>Stylosanthes</taxon>
    </lineage>
</organism>
<proteinExistence type="predicted"/>
<accession>A0ABU6XP93</accession>
<evidence type="ECO:0000313" key="3">
    <source>
        <dbReference type="Proteomes" id="UP001341840"/>
    </source>
</evidence>
<evidence type="ECO:0000313" key="2">
    <source>
        <dbReference type="EMBL" id="MED6199864.1"/>
    </source>
</evidence>
<dbReference type="Proteomes" id="UP001341840">
    <property type="component" value="Unassembled WGS sequence"/>
</dbReference>
<feature type="compositionally biased region" description="Polar residues" evidence="1">
    <location>
        <begin position="12"/>
        <end position="23"/>
    </location>
</feature>
<feature type="region of interest" description="Disordered" evidence="1">
    <location>
        <begin position="1"/>
        <end position="33"/>
    </location>
</feature>